<dbReference type="OrthoDB" id="3796227at2759"/>
<proteinExistence type="predicted"/>
<dbReference type="KEGG" id="ffu:CLAFUR5_02447"/>
<reference evidence="1" key="1">
    <citation type="submission" date="2021-12" db="EMBL/GenBank/DDBJ databases">
        <authorList>
            <person name="Zaccaron A."/>
            <person name="Stergiopoulos I."/>
        </authorList>
    </citation>
    <scope>NUCLEOTIDE SEQUENCE</scope>
    <source>
        <strain evidence="1">Race5_Kim</strain>
    </source>
</reference>
<dbReference type="GeneID" id="71982325"/>
<accession>A0A9Q8LAG5</accession>
<dbReference type="RefSeq" id="XP_047758262.1">
    <property type="nucleotide sequence ID" value="XM_047901595.1"/>
</dbReference>
<dbReference type="AlphaFoldDB" id="A0A9Q8LAG5"/>
<protein>
    <submittedName>
        <fullName evidence="1">Uncharacterized protein</fullName>
    </submittedName>
</protein>
<name>A0A9Q8LAG5_PASFU</name>
<keyword evidence="2" id="KW-1185">Reference proteome</keyword>
<dbReference type="EMBL" id="CP090164">
    <property type="protein sequence ID" value="UJO13896.1"/>
    <property type="molecule type" value="Genomic_DNA"/>
</dbReference>
<evidence type="ECO:0000313" key="2">
    <source>
        <dbReference type="Proteomes" id="UP000756132"/>
    </source>
</evidence>
<dbReference type="Proteomes" id="UP000756132">
    <property type="component" value="Chromosome 2"/>
</dbReference>
<evidence type="ECO:0000313" key="1">
    <source>
        <dbReference type="EMBL" id="UJO13896.1"/>
    </source>
</evidence>
<reference evidence="1" key="2">
    <citation type="journal article" date="2022" name="Microb. Genom.">
        <title>A chromosome-scale genome assembly of the tomato pathogen Cladosporium fulvum reveals a compartmentalized genome architecture and the presence of a dispensable chromosome.</title>
        <authorList>
            <person name="Zaccaron A.Z."/>
            <person name="Chen L.H."/>
            <person name="Samaras A."/>
            <person name="Stergiopoulos I."/>
        </authorList>
    </citation>
    <scope>NUCLEOTIDE SEQUENCE</scope>
    <source>
        <strain evidence="1">Race5_Kim</strain>
    </source>
</reference>
<sequence length="259" mass="28322">MSQPPPSPSIAAAGDALLKAVEGRATGKGSRGPYSGGYNDAIASAVRPEAEPPRMIMGAVEILTFFPHMMQWPDALFRLLRSGWTSSDIATAQLYARGGLEKDDHMKRNQALRQQMSTAGNEKLGVNDFTKRGYAQHAELQPFTAAKFNYDTTGWNPPHANTPPLTSKTLIPLPTNLSDVANGVTNWPQGEDRGLFTKVMEWAQANNVLHQYTVRDVMRLANDQANGIGGLPAEARTHEWDQGGLERTRGIVKPWMRGG</sequence>
<gene>
    <name evidence="1" type="ORF">CLAFUR5_02447</name>
</gene>
<dbReference type="OMA" id="RTHEWDQ"/>
<organism evidence="1 2">
    <name type="scientific">Passalora fulva</name>
    <name type="common">Tomato leaf mold</name>
    <name type="synonym">Cladosporium fulvum</name>
    <dbReference type="NCBI Taxonomy" id="5499"/>
    <lineage>
        <taxon>Eukaryota</taxon>
        <taxon>Fungi</taxon>
        <taxon>Dikarya</taxon>
        <taxon>Ascomycota</taxon>
        <taxon>Pezizomycotina</taxon>
        <taxon>Dothideomycetes</taxon>
        <taxon>Dothideomycetidae</taxon>
        <taxon>Mycosphaerellales</taxon>
        <taxon>Mycosphaerellaceae</taxon>
        <taxon>Fulvia</taxon>
    </lineage>
</organism>